<dbReference type="RefSeq" id="WP_114768637.1">
    <property type="nucleotide sequence ID" value="NZ_QQBB01000001.1"/>
</dbReference>
<proteinExistence type="predicted"/>
<gene>
    <name evidence="3" type="ORF">DES45_101799</name>
</gene>
<accession>A0A370HVI2</accession>
<dbReference type="OrthoDB" id="7987921at2"/>
<keyword evidence="2" id="KW-0472">Membrane</keyword>
<feature type="compositionally biased region" description="Low complexity" evidence="1">
    <location>
        <begin position="140"/>
        <end position="156"/>
    </location>
</feature>
<evidence type="ECO:0000256" key="1">
    <source>
        <dbReference type="SAM" id="MobiDB-lite"/>
    </source>
</evidence>
<dbReference type="SUPFAM" id="SSF50199">
    <property type="entry name" value="Staphylococcal nuclease"/>
    <property type="match status" value="1"/>
</dbReference>
<dbReference type="InterPro" id="IPR035437">
    <property type="entry name" value="SNase_OB-fold_sf"/>
</dbReference>
<feature type="compositionally biased region" description="Polar residues" evidence="1">
    <location>
        <begin position="255"/>
        <end position="274"/>
    </location>
</feature>
<dbReference type="AlphaFoldDB" id="A0A370HVI2"/>
<evidence type="ECO:0000256" key="2">
    <source>
        <dbReference type="SAM" id="Phobius"/>
    </source>
</evidence>
<reference evidence="3 4" key="1">
    <citation type="submission" date="2018-07" db="EMBL/GenBank/DDBJ databases">
        <title>Genomic Encyclopedia of Type Strains, Phase IV (KMG-IV): sequencing the most valuable type-strain genomes for metagenomic binning, comparative biology and taxonomic classification.</title>
        <authorList>
            <person name="Goeker M."/>
        </authorList>
    </citation>
    <scope>NUCLEOTIDE SEQUENCE [LARGE SCALE GENOMIC DNA]</scope>
    <source>
        <strain evidence="3 4">DSM 14364</strain>
    </source>
</reference>
<feature type="compositionally biased region" description="Polar residues" evidence="1">
    <location>
        <begin position="18"/>
        <end position="28"/>
    </location>
</feature>
<feature type="region of interest" description="Disordered" evidence="1">
    <location>
        <begin position="140"/>
        <end position="162"/>
    </location>
</feature>
<protein>
    <recommendedName>
        <fullName evidence="5">Endonuclease YncB(Thermonuclease family)</fullName>
    </recommendedName>
</protein>
<keyword evidence="4" id="KW-1185">Reference proteome</keyword>
<comment type="caution">
    <text evidence="3">The sequence shown here is derived from an EMBL/GenBank/DDBJ whole genome shotgun (WGS) entry which is preliminary data.</text>
</comment>
<dbReference type="Proteomes" id="UP000254925">
    <property type="component" value="Unassembled WGS sequence"/>
</dbReference>
<feature type="region of interest" description="Disordered" evidence="1">
    <location>
        <begin position="255"/>
        <end position="283"/>
    </location>
</feature>
<sequence length="392" mass="42498">MIDPERSTQHPGGRADNPATSSDKTWTSARERVREIIRVEVEHFHPTDDARYPLELIVESSIRYREAEGGLAITVVDDAGQPRTHTKDGRDTAFTIRDLLEEIRRTRPMLFKQPHAAESGAAPDRLAPRRRDWLDLGAAEEATPAESPTAPMAAPARPGHLRRLRRGKARLHLWTRAARRRWVEPALRAGATKLQDARVDLPKNLEPLPDLFGRDRAPSAARGLAVGALALAALIGVGMFFLVGRDRPAETMNAGSQFAEPTSTGTVSAAQGPSETAAVAPSTGGRVLRGVPDVIDTATLSLDGEVVRLFGVEWAPGGGKPDDLTQYLRGREISCEQVKAGESYRCQVDGQDLSRVVLFNGGGKTTAEATPELKATEEKARAAQTGVWARQP</sequence>
<name>A0A370HVI2_9HYPH</name>
<evidence type="ECO:0000313" key="3">
    <source>
        <dbReference type="EMBL" id="RDI62529.1"/>
    </source>
</evidence>
<organism evidence="3 4">
    <name type="scientific">Microvirga subterranea</name>
    <dbReference type="NCBI Taxonomy" id="186651"/>
    <lineage>
        <taxon>Bacteria</taxon>
        <taxon>Pseudomonadati</taxon>
        <taxon>Pseudomonadota</taxon>
        <taxon>Alphaproteobacteria</taxon>
        <taxon>Hyphomicrobiales</taxon>
        <taxon>Methylobacteriaceae</taxon>
        <taxon>Microvirga</taxon>
    </lineage>
</organism>
<feature type="region of interest" description="Disordered" evidence="1">
    <location>
        <begin position="1"/>
        <end position="28"/>
    </location>
</feature>
<dbReference type="EMBL" id="QQBB01000001">
    <property type="protein sequence ID" value="RDI62529.1"/>
    <property type="molecule type" value="Genomic_DNA"/>
</dbReference>
<evidence type="ECO:0008006" key="5">
    <source>
        <dbReference type="Google" id="ProtNLM"/>
    </source>
</evidence>
<evidence type="ECO:0000313" key="4">
    <source>
        <dbReference type="Proteomes" id="UP000254925"/>
    </source>
</evidence>
<feature type="transmembrane region" description="Helical" evidence="2">
    <location>
        <begin position="224"/>
        <end position="243"/>
    </location>
</feature>
<keyword evidence="2" id="KW-0812">Transmembrane</keyword>
<keyword evidence="2" id="KW-1133">Transmembrane helix</keyword>